<dbReference type="GO" id="GO:0006298">
    <property type="term" value="P:mismatch repair"/>
    <property type="evidence" value="ECO:0007669"/>
    <property type="project" value="TreeGrafter"/>
</dbReference>
<organism evidence="4 5">
    <name type="scientific">Orbilia ellipsospora</name>
    <dbReference type="NCBI Taxonomy" id="2528407"/>
    <lineage>
        <taxon>Eukaryota</taxon>
        <taxon>Fungi</taxon>
        <taxon>Dikarya</taxon>
        <taxon>Ascomycota</taxon>
        <taxon>Pezizomycotina</taxon>
        <taxon>Orbiliomycetes</taxon>
        <taxon>Orbiliales</taxon>
        <taxon>Orbiliaceae</taxon>
        <taxon>Orbilia</taxon>
    </lineage>
</organism>
<comment type="caution">
    <text evidence="4">The sequence shown here is derived from an EMBL/GenBank/DDBJ whole genome shotgun (WGS) entry which is preliminary data.</text>
</comment>
<reference evidence="4 5" key="1">
    <citation type="submission" date="2019-10" db="EMBL/GenBank/DDBJ databases">
        <authorList>
            <person name="Palmer J.M."/>
        </authorList>
    </citation>
    <scope>NUCLEOTIDE SEQUENCE [LARGE SCALE GENOMIC DNA]</scope>
    <source>
        <strain evidence="4 5">TWF694</strain>
    </source>
</reference>
<dbReference type="Gene3D" id="2.40.50.140">
    <property type="entry name" value="Nucleic acid-binding proteins"/>
    <property type="match status" value="1"/>
</dbReference>
<protein>
    <recommendedName>
        <fullName evidence="6">Replication factor A protein 3</fullName>
    </recommendedName>
</protein>
<gene>
    <name evidence="4" type="ORF">TWF694_002488</name>
</gene>
<comment type="similarity">
    <text evidence="2">Belongs to the replication factor A protein 3 family.</text>
</comment>
<dbReference type="GO" id="GO:0005662">
    <property type="term" value="C:DNA replication factor A complex"/>
    <property type="evidence" value="ECO:0007669"/>
    <property type="project" value="TreeGrafter"/>
</dbReference>
<dbReference type="SUPFAM" id="SSF50249">
    <property type="entry name" value="Nucleic acid-binding proteins"/>
    <property type="match status" value="1"/>
</dbReference>
<dbReference type="EMBL" id="JAVHJO010000011">
    <property type="protein sequence ID" value="KAK6533550.1"/>
    <property type="molecule type" value="Genomic_DNA"/>
</dbReference>
<evidence type="ECO:0008006" key="6">
    <source>
        <dbReference type="Google" id="ProtNLM"/>
    </source>
</evidence>
<dbReference type="InterPro" id="IPR012340">
    <property type="entry name" value="NA-bd_OB-fold"/>
</dbReference>
<dbReference type="GO" id="GO:0000724">
    <property type="term" value="P:double-strand break repair via homologous recombination"/>
    <property type="evidence" value="ECO:0007669"/>
    <property type="project" value="TreeGrafter"/>
</dbReference>
<dbReference type="PANTHER" id="PTHR15114">
    <property type="entry name" value="REPLICATION PROTEIN A3"/>
    <property type="match status" value="1"/>
</dbReference>
<dbReference type="GO" id="GO:0006260">
    <property type="term" value="P:DNA replication"/>
    <property type="evidence" value="ECO:0007669"/>
    <property type="project" value="InterPro"/>
</dbReference>
<sequence length="111" mass="12094">MTEPAPTPRVNATLLSQFPLQTVRIIGKVLQIRPPRSATIDSQGTVALTLENHDTQVTTVNNFVEIIGKVNQDGSIQVFASTDFGPNVDVAAVEAVVQATHTYPEIFYDRT</sequence>
<evidence type="ECO:0000256" key="1">
    <source>
        <dbReference type="ARBA" id="ARBA00004123"/>
    </source>
</evidence>
<dbReference type="GO" id="GO:0003684">
    <property type="term" value="F:damaged DNA binding"/>
    <property type="evidence" value="ECO:0007669"/>
    <property type="project" value="TreeGrafter"/>
</dbReference>
<keyword evidence="3" id="KW-0539">Nucleus</keyword>
<dbReference type="Pfam" id="PF08661">
    <property type="entry name" value="Rep_fac-A_3"/>
    <property type="match status" value="1"/>
</dbReference>
<name>A0AAV9X283_9PEZI</name>
<dbReference type="GO" id="GO:0006289">
    <property type="term" value="P:nucleotide-excision repair"/>
    <property type="evidence" value="ECO:0007669"/>
    <property type="project" value="TreeGrafter"/>
</dbReference>
<dbReference type="GO" id="GO:0006284">
    <property type="term" value="P:base-excision repair"/>
    <property type="evidence" value="ECO:0007669"/>
    <property type="project" value="TreeGrafter"/>
</dbReference>
<proteinExistence type="inferred from homology"/>
<dbReference type="GO" id="GO:0035861">
    <property type="term" value="C:site of double-strand break"/>
    <property type="evidence" value="ECO:0007669"/>
    <property type="project" value="TreeGrafter"/>
</dbReference>
<dbReference type="Proteomes" id="UP001365542">
    <property type="component" value="Unassembled WGS sequence"/>
</dbReference>
<comment type="subcellular location">
    <subcellularLocation>
        <location evidence="1">Nucleus</location>
    </subcellularLocation>
</comment>
<dbReference type="PANTHER" id="PTHR15114:SF1">
    <property type="entry name" value="REPLICATION PROTEIN A 14 KDA SUBUNIT"/>
    <property type="match status" value="1"/>
</dbReference>
<evidence type="ECO:0000313" key="4">
    <source>
        <dbReference type="EMBL" id="KAK6533550.1"/>
    </source>
</evidence>
<dbReference type="AlphaFoldDB" id="A0AAV9X283"/>
<accession>A0AAV9X283</accession>
<evidence type="ECO:0000313" key="5">
    <source>
        <dbReference type="Proteomes" id="UP001365542"/>
    </source>
</evidence>
<keyword evidence="5" id="KW-1185">Reference proteome</keyword>
<dbReference type="GO" id="GO:0003697">
    <property type="term" value="F:single-stranded DNA binding"/>
    <property type="evidence" value="ECO:0007669"/>
    <property type="project" value="TreeGrafter"/>
</dbReference>
<evidence type="ECO:0000256" key="3">
    <source>
        <dbReference type="ARBA" id="ARBA00023242"/>
    </source>
</evidence>
<dbReference type="InterPro" id="IPR013970">
    <property type="entry name" value="Rfa2"/>
</dbReference>
<evidence type="ECO:0000256" key="2">
    <source>
        <dbReference type="ARBA" id="ARBA00009761"/>
    </source>
</evidence>